<keyword evidence="2" id="KW-1185">Reference proteome</keyword>
<evidence type="ECO:0000313" key="2">
    <source>
        <dbReference type="Proteomes" id="UP001152320"/>
    </source>
</evidence>
<sequence>MRHLCNVDGKHGKPTFKMRMIANFMRPLTLSSNRRSPRRQQTCRQELTEENLTKGKKYARVEMLRLAGHLDKAGNILSDQLHVLGSCAVISLRLSGGRPPQVSTLIIGMKIKASGSHDSRKSTIQWYHQEGLGALNFGTGGGTISTPPRPSYATGVSIVYSGYGLVHSIAALNFWVNLMRSARLFGVYLKDRVKQDAKRI</sequence>
<gene>
    <name evidence="1" type="ORF">HOLleu_05480</name>
</gene>
<accession>A0A9Q1CK46</accession>
<organism evidence="1 2">
    <name type="scientific">Holothuria leucospilota</name>
    <name type="common">Black long sea cucumber</name>
    <name type="synonym">Mertensiothuria leucospilota</name>
    <dbReference type="NCBI Taxonomy" id="206669"/>
    <lineage>
        <taxon>Eukaryota</taxon>
        <taxon>Metazoa</taxon>
        <taxon>Echinodermata</taxon>
        <taxon>Eleutherozoa</taxon>
        <taxon>Echinozoa</taxon>
        <taxon>Holothuroidea</taxon>
        <taxon>Aspidochirotacea</taxon>
        <taxon>Aspidochirotida</taxon>
        <taxon>Holothuriidae</taxon>
        <taxon>Holothuria</taxon>
    </lineage>
</organism>
<dbReference type="Proteomes" id="UP001152320">
    <property type="component" value="Chromosome 2"/>
</dbReference>
<comment type="caution">
    <text evidence="1">The sequence shown here is derived from an EMBL/GenBank/DDBJ whole genome shotgun (WGS) entry which is preliminary data.</text>
</comment>
<proteinExistence type="predicted"/>
<dbReference type="EMBL" id="JAIZAY010000002">
    <property type="protein sequence ID" value="KAJ8046713.1"/>
    <property type="molecule type" value="Genomic_DNA"/>
</dbReference>
<dbReference type="AlphaFoldDB" id="A0A9Q1CK46"/>
<name>A0A9Q1CK46_HOLLE</name>
<protein>
    <submittedName>
        <fullName evidence="1">Uncharacterized protein</fullName>
    </submittedName>
</protein>
<reference evidence="1" key="1">
    <citation type="submission" date="2021-10" db="EMBL/GenBank/DDBJ databases">
        <title>Tropical sea cucumber genome reveals ecological adaptation and Cuvierian tubules defense mechanism.</title>
        <authorList>
            <person name="Chen T."/>
        </authorList>
    </citation>
    <scope>NUCLEOTIDE SEQUENCE</scope>
    <source>
        <strain evidence="1">Nanhai2018</strain>
        <tissue evidence="1">Muscle</tissue>
    </source>
</reference>
<evidence type="ECO:0000313" key="1">
    <source>
        <dbReference type="EMBL" id="KAJ8046713.1"/>
    </source>
</evidence>